<dbReference type="Proteomes" id="UP000287651">
    <property type="component" value="Unassembled WGS sequence"/>
</dbReference>
<dbReference type="AlphaFoldDB" id="A0A426YIM0"/>
<keyword evidence="1" id="KW-0479">Metal-binding</keyword>
<dbReference type="InterPro" id="IPR002048">
    <property type="entry name" value="EF_hand_dom"/>
</dbReference>
<proteinExistence type="predicted"/>
<evidence type="ECO:0000256" key="2">
    <source>
        <dbReference type="ARBA" id="ARBA00022737"/>
    </source>
</evidence>
<dbReference type="SMART" id="SM00054">
    <property type="entry name" value="EFh"/>
    <property type="match status" value="3"/>
</dbReference>
<evidence type="ECO:0000313" key="6">
    <source>
        <dbReference type="Proteomes" id="UP000287651"/>
    </source>
</evidence>
<dbReference type="CDD" id="cd00051">
    <property type="entry name" value="EFh"/>
    <property type="match status" value="1"/>
</dbReference>
<dbReference type="InterPro" id="IPR018247">
    <property type="entry name" value="EF_Hand_1_Ca_BS"/>
</dbReference>
<dbReference type="PROSITE" id="PS50222">
    <property type="entry name" value="EF_HAND_2"/>
    <property type="match status" value="2"/>
</dbReference>
<gene>
    <name evidence="5" type="ORF">B296_00035039</name>
</gene>
<evidence type="ECO:0000259" key="4">
    <source>
        <dbReference type="PROSITE" id="PS50222"/>
    </source>
</evidence>
<keyword evidence="3" id="KW-0106">Calcium</keyword>
<comment type="caution">
    <text evidence="5">The sequence shown here is derived from an EMBL/GenBank/DDBJ whole genome shotgun (WGS) entry which is preliminary data.</text>
</comment>
<evidence type="ECO:0000313" key="5">
    <source>
        <dbReference type="EMBL" id="RRT51585.1"/>
    </source>
</evidence>
<dbReference type="Pfam" id="PF13202">
    <property type="entry name" value="EF-hand_5"/>
    <property type="match status" value="1"/>
</dbReference>
<evidence type="ECO:0000256" key="1">
    <source>
        <dbReference type="ARBA" id="ARBA00022723"/>
    </source>
</evidence>
<reference evidence="5 6" key="1">
    <citation type="journal article" date="2014" name="Agronomy (Basel)">
        <title>A Draft Genome Sequence for Ensete ventricosum, the Drought-Tolerant Tree Against Hunger.</title>
        <authorList>
            <person name="Harrison J."/>
            <person name="Moore K.A."/>
            <person name="Paszkiewicz K."/>
            <person name="Jones T."/>
            <person name="Grant M."/>
            <person name="Ambacheew D."/>
            <person name="Muzemil S."/>
            <person name="Studholme D.J."/>
        </authorList>
    </citation>
    <scope>NUCLEOTIDE SEQUENCE [LARGE SCALE GENOMIC DNA]</scope>
</reference>
<dbReference type="Gene3D" id="1.10.238.10">
    <property type="entry name" value="EF-hand"/>
    <property type="match status" value="1"/>
</dbReference>
<accession>A0A426YIM0</accession>
<organism evidence="5 6">
    <name type="scientific">Ensete ventricosum</name>
    <name type="common">Abyssinian banana</name>
    <name type="synonym">Musa ensete</name>
    <dbReference type="NCBI Taxonomy" id="4639"/>
    <lineage>
        <taxon>Eukaryota</taxon>
        <taxon>Viridiplantae</taxon>
        <taxon>Streptophyta</taxon>
        <taxon>Embryophyta</taxon>
        <taxon>Tracheophyta</taxon>
        <taxon>Spermatophyta</taxon>
        <taxon>Magnoliopsida</taxon>
        <taxon>Liliopsida</taxon>
        <taxon>Zingiberales</taxon>
        <taxon>Musaceae</taxon>
        <taxon>Ensete</taxon>
    </lineage>
</organism>
<dbReference type="EMBL" id="AMZH03012146">
    <property type="protein sequence ID" value="RRT51585.1"/>
    <property type="molecule type" value="Genomic_DNA"/>
</dbReference>
<dbReference type="InterPro" id="IPR011992">
    <property type="entry name" value="EF-hand-dom_pair"/>
</dbReference>
<feature type="domain" description="EF-hand" evidence="4">
    <location>
        <begin position="106"/>
        <end position="133"/>
    </location>
</feature>
<feature type="domain" description="EF-hand" evidence="4">
    <location>
        <begin position="68"/>
        <end position="103"/>
    </location>
</feature>
<name>A0A426YIM0_ENSVE</name>
<sequence>MIITCRLLLKIFLGNRKSLMFWRFSKRSKTGTVLLEQMDSNTDGLIDFGEFVAAALHMHQLVELDSVKWQSLSQAAFDKFDVDRDGYITPEELRMHTGLKGSIDPLLEEVDIDKDGKISLDEFRRLLKTASMGSRNVPNRSTGH</sequence>
<dbReference type="PROSITE" id="PS00018">
    <property type="entry name" value="EF_HAND_1"/>
    <property type="match status" value="3"/>
</dbReference>
<dbReference type="PANTHER" id="PTHR45942">
    <property type="entry name" value="PROTEIN PHOSPATASE 3 REGULATORY SUBUNIT B ALPHA ISOFORM TYPE 1"/>
    <property type="match status" value="1"/>
</dbReference>
<keyword evidence="2" id="KW-0677">Repeat</keyword>
<protein>
    <recommendedName>
        <fullName evidence="4">EF-hand domain-containing protein</fullName>
    </recommendedName>
</protein>
<dbReference type="Pfam" id="PF13499">
    <property type="entry name" value="EF-hand_7"/>
    <property type="match status" value="1"/>
</dbReference>
<dbReference type="GO" id="GO:0005509">
    <property type="term" value="F:calcium ion binding"/>
    <property type="evidence" value="ECO:0007669"/>
    <property type="project" value="InterPro"/>
</dbReference>
<evidence type="ECO:0000256" key="3">
    <source>
        <dbReference type="ARBA" id="ARBA00022837"/>
    </source>
</evidence>
<dbReference type="SUPFAM" id="SSF47473">
    <property type="entry name" value="EF-hand"/>
    <property type="match status" value="1"/>
</dbReference>